<dbReference type="AlphaFoldDB" id="A0A1Y6BV18"/>
<protein>
    <submittedName>
        <fullName evidence="1">Uncharacterized protein</fullName>
    </submittedName>
</protein>
<evidence type="ECO:0000313" key="1">
    <source>
        <dbReference type="EMBL" id="SMF26822.1"/>
    </source>
</evidence>
<sequence>MFELKGFDKPRLDLIFNSLEIRVLKKFTKSSRRYRKSGYIPQPSTIIRLSNVDRYRYVMVNGFLPIWISRGGVGCLLSAVDKDEIYHLDLDRIPRQVYSELFSSTIAKRPLSSALQFVAAGNIENFLNLIIDGSLDQLLLSYCSSEELSDLLQGQGSLDLGNSTIYEVHPGLSKSSHCETLIDYYFHSTRGLSLAQRN</sequence>
<proteinExistence type="predicted"/>
<dbReference type="RefSeq" id="WP_132318814.1">
    <property type="nucleotide sequence ID" value="NZ_FWZT01000008.1"/>
</dbReference>
<reference evidence="2" key="1">
    <citation type="submission" date="2017-04" db="EMBL/GenBank/DDBJ databases">
        <authorList>
            <person name="Varghese N."/>
            <person name="Submissions S."/>
        </authorList>
    </citation>
    <scope>NUCLEOTIDE SEQUENCE [LARGE SCALE GENOMIC DNA]</scope>
    <source>
        <strain evidence="2">RKEM611</strain>
    </source>
</reference>
<name>A0A1Y6BV18_9BACT</name>
<evidence type="ECO:0000313" key="2">
    <source>
        <dbReference type="Proteomes" id="UP000192907"/>
    </source>
</evidence>
<dbReference type="Proteomes" id="UP000192907">
    <property type="component" value="Unassembled WGS sequence"/>
</dbReference>
<keyword evidence="2" id="KW-1185">Reference proteome</keyword>
<organism evidence="1 2">
    <name type="scientific">Pseudobacteriovorax antillogorgiicola</name>
    <dbReference type="NCBI Taxonomy" id="1513793"/>
    <lineage>
        <taxon>Bacteria</taxon>
        <taxon>Pseudomonadati</taxon>
        <taxon>Bdellovibrionota</taxon>
        <taxon>Oligoflexia</taxon>
        <taxon>Oligoflexales</taxon>
        <taxon>Pseudobacteriovoracaceae</taxon>
        <taxon>Pseudobacteriovorax</taxon>
    </lineage>
</organism>
<dbReference type="STRING" id="1513793.SAMN06296036_108170"/>
<accession>A0A1Y6BV18</accession>
<gene>
    <name evidence="1" type="ORF">SAMN06296036_108170</name>
</gene>
<dbReference type="EMBL" id="FWZT01000008">
    <property type="protein sequence ID" value="SMF26822.1"/>
    <property type="molecule type" value="Genomic_DNA"/>
</dbReference>